<reference evidence="3" key="1">
    <citation type="submission" date="2020-07" db="EMBL/GenBank/DDBJ databases">
        <title>Nitrate ammonifying Pseudomonas campi sp. nov. isolated from German agricultural grassland.</title>
        <authorList>
            <person name="Timsy T."/>
            <person name="Ulrich A."/>
            <person name="Spanner T."/>
            <person name="Foesel B."/>
            <person name="Kolb S."/>
            <person name="Horn M.A."/>
            <person name="Behrendt U."/>
        </authorList>
    </citation>
    <scope>NUCLEOTIDE SEQUENCE</scope>
    <source>
        <strain evidence="3">S1-A32-2</strain>
    </source>
</reference>
<sequence length="80" mass="9341">MMVSELKAFLIWSSIINYGVLFLWFGVFVFAHDWVYRMHTRWFKLSVESFDALNYGGVTVYKIGVVLFNLVPLIALSIIF</sequence>
<evidence type="ECO:0000313" key="4">
    <source>
        <dbReference type="Proteomes" id="UP000501379"/>
    </source>
</evidence>
<keyword evidence="1" id="KW-0812">Transmembrane</keyword>
<protein>
    <recommendedName>
        <fullName evidence="2">DUF6868 domain-containing protein</fullName>
    </recommendedName>
</protein>
<gene>
    <name evidence="3" type="ORF">HNE05_11315</name>
</gene>
<keyword evidence="4" id="KW-1185">Reference proteome</keyword>
<feature type="transmembrane region" description="Helical" evidence="1">
    <location>
        <begin position="52"/>
        <end position="79"/>
    </location>
</feature>
<dbReference type="EMBL" id="CP053697">
    <property type="protein sequence ID" value="QKE63913.1"/>
    <property type="molecule type" value="Genomic_DNA"/>
</dbReference>
<evidence type="ECO:0000256" key="1">
    <source>
        <dbReference type="SAM" id="Phobius"/>
    </source>
</evidence>
<dbReference type="AlphaFoldDB" id="A0A6M8FCH4"/>
<feature type="domain" description="DUF6868" evidence="2">
    <location>
        <begin position="1"/>
        <end position="79"/>
    </location>
</feature>
<dbReference type="RefSeq" id="WP_173208323.1">
    <property type="nucleotide sequence ID" value="NZ_CP053697.2"/>
</dbReference>
<keyword evidence="1" id="KW-0472">Membrane</keyword>
<proteinExistence type="predicted"/>
<name>A0A6M8FCH4_9GAMM</name>
<accession>A0A6M8FCH4</accession>
<feature type="transmembrane region" description="Helical" evidence="1">
    <location>
        <begin position="9"/>
        <end position="32"/>
    </location>
</feature>
<organism evidence="3 4">
    <name type="scientific">Aquipseudomonas campi</name>
    <dbReference type="NCBI Taxonomy" id="2731681"/>
    <lineage>
        <taxon>Bacteria</taxon>
        <taxon>Pseudomonadati</taxon>
        <taxon>Pseudomonadota</taxon>
        <taxon>Gammaproteobacteria</taxon>
        <taxon>Pseudomonadales</taxon>
        <taxon>Pseudomonadaceae</taxon>
        <taxon>Aquipseudomonas</taxon>
    </lineage>
</organism>
<keyword evidence="1" id="KW-1133">Transmembrane helix</keyword>
<dbReference type="InterPro" id="IPR049220">
    <property type="entry name" value="DUF6868"/>
</dbReference>
<dbReference type="Proteomes" id="UP000501379">
    <property type="component" value="Chromosome"/>
</dbReference>
<dbReference type="KEGG" id="pcam:HNE05_11315"/>
<evidence type="ECO:0000259" key="2">
    <source>
        <dbReference type="Pfam" id="PF21742"/>
    </source>
</evidence>
<dbReference type="Pfam" id="PF21742">
    <property type="entry name" value="DUF6868"/>
    <property type="match status" value="1"/>
</dbReference>
<evidence type="ECO:0000313" key="3">
    <source>
        <dbReference type="EMBL" id="QKE63913.1"/>
    </source>
</evidence>